<dbReference type="Proteomes" id="UP000249661">
    <property type="component" value="Unassembled WGS sequence"/>
</dbReference>
<reference evidence="1" key="1">
    <citation type="submission" date="2018-02" db="EMBL/GenBank/DDBJ databases">
        <title>The genomes of Aspergillus section Nigri reveals drivers in fungal speciation.</title>
        <authorList>
            <consortium name="DOE Joint Genome Institute"/>
            <person name="Vesth T.C."/>
            <person name="Nybo J."/>
            <person name="Theobald S."/>
            <person name="Brandl J."/>
            <person name="Frisvad J.C."/>
            <person name="Nielsen K.F."/>
            <person name="Lyhne E.K."/>
            <person name="Kogle M.E."/>
            <person name="Kuo A."/>
            <person name="Riley R."/>
            <person name="Clum A."/>
            <person name="Nolan M."/>
            <person name="Lipzen A."/>
            <person name="Salamov A."/>
            <person name="Henrissat B."/>
            <person name="Wiebenga A."/>
            <person name="De vries R.P."/>
            <person name="Grigoriev I.V."/>
            <person name="Mortensen U.H."/>
            <person name="Andersen M.R."/>
            <person name="Baker S.E."/>
        </authorList>
    </citation>
    <scope>NUCLEOTIDE SEQUENCE</scope>
    <source>
        <strain evidence="1">CBS 121060</strain>
    </source>
</reference>
<protein>
    <submittedName>
        <fullName evidence="1">MFS general substrate transporter</fullName>
    </submittedName>
</protein>
<dbReference type="EMBL" id="KZ824950">
    <property type="protein sequence ID" value="RAH71089.1"/>
    <property type="molecule type" value="Genomic_DNA"/>
</dbReference>
<name>A0ACD1HC27_9EURO</name>
<keyword evidence="2" id="KW-1185">Reference proteome</keyword>
<evidence type="ECO:0000313" key="2">
    <source>
        <dbReference type="Proteomes" id="UP000249661"/>
    </source>
</evidence>
<feature type="non-terminal residue" evidence="1">
    <location>
        <position position="163"/>
    </location>
</feature>
<organism evidence="1 2">
    <name type="scientific">Aspergillus aculeatinus CBS 121060</name>
    <dbReference type="NCBI Taxonomy" id="1448322"/>
    <lineage>
        <taxon>Eukaryota</taxon>
        <taxon>Fungi</taxon>
        <taxon>Dikarya</taxon>
        <taxon>Ascomycota</taxon>
        <taxon>Pezizomycotina</taxon>
        <taxon>Eurotiomycetes</taxon>
        <taxon>Eurotiomycetidae</taxon>
        <taxon>Eurotiales</taxon>
        <taxon>Aspergillaceae</taxon>
        <taxon>Aspergillus</taxon>
        <taxon>Aspergillus subgen. Circumdati</taxon>
    </lineage>
</organism>
<proteinExistence type="predicted"/>
<accession>A0ACD1HC27</accession>
<gene>
    <name evidence="1" type="ORF">BO66DRAFT_347581</name>
</gene>
<sequence>MAPSDWTRTRRELLFATIILGLCATGALGPLLVPGFVFVAADLHVSLTSVTLLKGSLVMALGVSAYVCSPVTDCFRRRPVYLFTTLLVLISCWWAAVAKSYSSLIGSRLGMGGLFALAGTSSSNEVLHVHERGLRVGLWNFAAIVSVNLTPIIRGYIISGLSW</sequence>
<evidence type="ECO:0000313" key="1">
    <source>
        <dbReference type="EMBL" id="RAH71089.1"/>
    </source>
</evidence>